<dbReference type="OrthoDB" id="354287at2"/>
<feature type="region of interest" description="Disordered" evidence="10">
    <location>
        <begin position="556"/>
        <end position="589"/>
    </location>
</feature>
<evidence type="ECO:0000256" key="3">
    <source>
        <dbReference type="ARBA" id="ARBA00022692"/>
    </source>
</evidence>
<feature type="transmembrane region" description="Helical" evidence="11">
    <location>
        <begin position="264"/>
        <end position="284"/>
    </location>
</feature>
<evidence type="ECO:0000256" key="4">
    <source>
        <dbReference type="ARBA" id="ARBA00022989"/>
    </source>
</evidence>
<dbReference type="GO" id="GO:0007165">
    <property type="term" value="P:signal transduction"/>
    <property type="evidence" value="ECO:0007669"/>
    <property type="project" value="UniProtKB-KW"/>
</dbReference>
<evidence type="ECO:0000259" key="13">
    <source>
        <dbReference type="PROSITE" id="PS50885"/>
    </source>
</evidence>
<comment type="similarity">
    <text evidence="7">Belongs to the methyl-accepting chemotaxis (MCP) protein family.</text>
</comment>
<evidence type="ECO:0000259" key="12">
    <source>
        <dbReference type="PROSITE" id="PS50111"/>
    </source>
</evidence>
<dbReference type="GO" id="GO:0005886">
    <property type="term" value="C:plasma membrane"/>
    <property type="evidence" value="ECO:0007669"/>
    <property type="project" value="UniProtKB-SubCell"/>
</dbReference>
<dbReference type="GO" id="GO:0006935">
    <property type="term" value="P:chemotaxis"/>
    <property type="evidence" value="ECO:0007669"/>
    <property type="project" value="InterPro"/>
</dbReference>
<dbReference type="InterPro" id="IPR004089">
    <property type="entry name" value="MCPsignal_dom"/>
</dbReference>
<dbReference type="SUPFAM" id="SSF58104">
    <property type="entry name" value="Methyl-accepting chemotaxis protein (MCP) signaling domain"/>
    <property type="match status" value="1"/>
</dbReference>
<keyword evidence="5 11" id="KW-0472">Membrane</keyword>
<feature type="domain" description="HAMP" evidence="13">
    <location>
        <begin position="285"/>
        <end position="338"/>
    </location>
</feature>
<gene>
    <name evidence="14" type="ORF">DEW08_03585</name>
</gene>
<dbReference type="KEGG" id="azz:DEW08_03585"/>
<evidence type="ECO:0000256" key="7">
    <source>
        <dbReference type="ARBA" id="ARBA00029447"/>
    </source>
</evidence>
<evidence type="ECO:0000256" key="1">
    <source>
        <dbReference type="ARBA" id="ARBA00004651"/>
    </source>
</evidence>
<dbReference type="Gene3D" id="6.10.340.10">
    <property type="match status" value="1"/>
</dbReference>
<evidence type="ECO:0000256" key="8">
    <source>
        <dbReference type="PROSITE-ProRule" id="PRU00284"/>
    </source>
</evidence>
<dbReference type="Gene3D" id="1.10.287.950">
    <property type="entry name" value="Methyl-accepting chemotaxis protein"/>
    <property type="match status" value="1"/>
</dbReference>
<dbReference type="Pfam" id="PF17200">
    <property type="entry name" value="sCache_2"/>
    <property type="match status" value="1"/>
</dbReference>
<dbReference type="PRINTS" id="PR00260">
    <property type="entry name" value="CHEMTRNSDUCR"/>
</dbReference>
<dbReference type="SMART" id="SM01049">
    <property type="entry name" value="Cache_2"/>
    <property type="match status" value="1"/>
</dbReference>
<dbReference type="InterPro" id="IPR004090">
    <property type="entry name" value="Chemotax_Me-accpt_rcpt"/>
</dbReference>
<feature type="transmembrane region" description="Helical" evidence="11">
    <location>
        <begin position="84"/>
        <end position="106"/>
    </location>
</feature>
<evidence type="ECO:0000256" key="2">
    <source>
        <dbReference type="ARBA" id="ARBA00022475"/>
    </source>
</evidence>
<keyword evidence="3 11" id="KW-0812">Transmembrane</keyword>
<evidence type="ECO:0000313" key="14">
    <source>
        <dbReference type="EMBL" id="AWK85378.1"/>
    </source>
</evidence>
<dbReference type="InterPro" id="IPR003660">
    <property type="entry name" value="HAMP_dom"/>
</dbReference>
<protein>
    <submittedName>
        <fullName evidence="14">Chemotaxis protein</fullName>
    </submittedName>
</protein>
<keyword evidence="15" id="KW-1185">Reference proteome</keyword>
<evidence type="ECO:0000256" key="6">
    <source>
        <dbReference type="ARBA" id="ARBA00023224"/>
    </source>
</evidence>
<feature type="domain" description="Methyl-accepting transducer" evidence="12">
    <location>
        <begin position="379"/>
        <end position="615"/>
    </location>
</feature>
<feature type="coiled-coil region" evidence="9">
    <location>
        <begin position="422"/>
        <end position="470"/>
    </location>
</feature>
<dbReference type="Gene3D" id="3.30.450.20">
    <property type="entry name" value="PAS domain"/>
    <property type="match status" value="1"/>
</dbReference>
<name>A0A2S2CLI3_9PROT</name>
<dbReference type="Pfam" id="PF00672">
    <property type="entry name" value="HAMP"/>
    <property type="match status" value="1"/>
</dbReference>
<dbReference type="SMART" id="SM00283">
    <property type="entry name" value="MA"/>
    <property type="match status" value="1"/>
</dbReference>
<dbReference type="InterPro" id="IPR033480">
    <property type="entry name" value="sCache_2"/>
</dbReference>
<evidence type="ECO:0000256" key="5">
    <source>
        <dbReference type="ARBA" id="ARBA00023136"/>
    </source>
</evidence>
<dbReference type="GO" id="GO:0004888">
    <property type="term" value="F:transmembrane signaling receptor activity"/>
    <property type="evidence" value="ECO:0007669"/>
    <property type="project" value="InterPro"/>
</dbReference>
<dbReference type="Pfam" id="PF00015">
    <property type="entry name" value="MCPsignal"/>
    <property type="match status" value="1"/>
</dbReference>
<evidence type="ECO:0000256" key="10">
    <source>
        <dbReference type="SAM" id="MobiDB-lite"/>
    </source>
</evidence>
<evidence type="ECO:0000313" key="15">
    <source>
        <dbReference type="Proteomes" id="UP000245629"/>
    </source>
</evidence>
<sequence length="635" mass="67633">MRWAAATPGRVSPRSASAVAWASPSASSAADHHVLARSGRCRPGRGGGRLRPSPCSVAGRGFPVLPEIKRPIMRLSDLPLRWRIGFLAILSIIAAGLVAAVGGHFVNRALVEQRMNSVRFIAESGGSIAARFHKLAQDGVLSEEEAKERARTAIGAIRYNNGEYLWVWTSQIISVMHANAGLIGKSGAEIRDRNGVYVIREAVRGALADPPEFVHYEWPRANDPQGPTYEKLSYSVHFKPWDWVIGTGVYSDDLKSAFFSMMSIFGLIVAGVASLALLLGWAVARSVSAPLSRVHDVMIRLAEDDLAVAVPEQDRRDEIGEMARTLDVFKANLLRNRQMEQHAREAEAAAAAEKRAAMLQVAARFETQVVTIVDAVGHAAGEFQSTAAQLATTVEEVNGECTAVAAASEQTSANVQTVASASEEMSASIRNLSERVAKAAQRSQAASDGAKRAEEQLEALAKAIEQVDQIVTAINAVASQTNLLALNATIEAARAGEAGKGFAVVAQEVKNLATQTHAMTEQIGNQIEAVKTASERTVEAMQTIIGQVEDISRSSAEMAASVEQQSAATGEISRNAQQAAAGTAEVSRNVHDIQRAEEETTAVTQEVKKAADGLAGHAAMLKQAVDGFLADIRAA</sequence>
<keyword evidence="4 11" id="KW-1133">Transmembrane helix</keyword>
<dbReference type="CDD" id="cd06225">
    <property type="entry name" value="HAMP"/>
    <property type="match status" value="1"/>
</dbReference>
<dbReference type="PANTHER" id="PTHR32089:SF112">
    <property type="entry name" value="LYSOZYME-LIKE PROTEIN-RELATED"/>
    <property type="match status" value="1"/>
</dbReference>
<dbReference type="AlphaFoldDB" id="A0A2S2CLI3"/>
<proteinExistence type="inferred from homology"/>
<dbReference type="EMBL" id="CP029352">
    <property type="protein sequence ID" value="AWK85378.1"/>
    <property type="molecule type" value="Genomic_DNA"/>
</dbReference>
<accession>A0A2S2CLI3</accession>
<dbReference type="PANTHER" id="PTHR32089">
    <property type="entry name" value="METHYL-ACCEPTING CHEMOTAXIS PROTEIN MCPB"/>
    <property type="match status" value="1"/>
</dbReference>
<keyword evidence="9" id="KW-0175">Coiled coil</keyword>
<keyword evidence="6 8" id="KW-0807">Transducer</keyword>
<organism evidence="14 15">
    <name type="scientific">Azospirillum thermophilum</name>
    <dbReference type="NCBI Taxonomy" id="2202148"/>
    <lineage>
        <taxon>Bacteria</taxon>
        <taxon>Pseudomonadati</taxon>
        <taxon>Pseudomonadota</taxon>
        <taxon>Alphaproteobacteria</taxon>
        <taxon>Rhodospirillales</taxon>
        <taxon>Azospirillaceae</taxon>
        <taxon>Azospirillum</taxon>
    </lineage>
</organism>
<dbReference type="SMART" id="SM00304">
    <property type="entry name" value="HAMP"/>
    <property type="match status" value="1"/>
</dbReference>
<comment type="subcellular location">
    <subcellularLocation>
        <location evidence="1">Cell membrane</location>
        <topology evidence="1">Multi-pass membrane protein</topology>
    </subcellularLocation>
</comment>
<keyword evidence="2" id="KW-1003">Cell membrane</keyword>
<dbReference type="PROSITE" id="PS50885">
    <property type="entry name" value="HAMP"/>
    <property type="match status" value="1"/>
</dbReference>
<feature type="compositionally biased region" description="Polar residues" evidence="10">
    <location>
        <begin position="562"/>
        <end position="580"/>
    </location>
</feature>
<evidence type="ECO:0000256" key="11">
    <source>
        <dbReference type="SAM" id="Phobius"/>
    </source>
</evidence>
<evidence type="ECO:0000256" key="9">
    <source>
        <dbReference type="SAM" id="Coils"/>
    </source>
</evidence>
<dbReference type="Proteomes" id="UP000245629">
    <property type="component" value="Chromosome 1"/>
</dbReference>
<dbReference type="PROSITE" id="PS50111">
    <property type="entry name" value="CHEMOTAXIS_TRANSDUC_2"/>
    <property type="match status" value="1"/>
</dbReference>
<reference evidence="15" key="1">
    <citation type="submission" date="2018-05" db="EMBL/GenBank/DDBJ databases">
        <title>Azospirillum thermophila sp. nov., a novel isolated from hot spring.</title>
        <authorList>
            <person name="Zhao Z."/>
        </authorList>
    </citation>
    <scope>NUCLEOTIDE SEQUENCE [LARGE SCALE GENOMIC DNA]</scope>
    <source>
        <strain evidence="15">CFH 70021</strain>
    </source>
</reference>